<evidence type="ECO:0000313" key="3">
    <source>
        <dbReference type="Proteomes" id="UP000828390"/>
    </source>
</evidence>
<dbReference type="Proteomes" id="UP000828390">
    <property type="component" value="Unassembled WGS sequence"/>
</dbReference>
<proteinExistence type="predicted"/>
<reference evidence="2" key="1">
    <citation type="journal article" date="2019" name="bioRxiv">
        <title>The Genome of the Zebra Mussel, Dreissena polymorpha: A Resource for Invasive Species Research.</title>
        <authorList>
            <person name="McCartney M.A."/>
            <person name="Auch B."/>
            <person name="Kono T."/>
            <person name="Mallez S."/>
            <person name="Zhang Y."/>
            <person name="Obille A."/>
            <person name="Becker A."/>
            <person name="Abrahante J.E."/>
            <person name="Garbe J."/>
            <person name="Badalamenti J.P."/>
            <person name="Herman A."/>
            <person name="Mangelson H."/>
            <person name="Liachko I."/>
            <person name="Sullivan S."/>
            <person name="Sone E.D."/>
            <person name="Koren S."/>
            <person name="Silverstein K.A.T."/>
            <person name="Beckman K.B."/>
            <person name="Gohl D.M."/>
        </authorList>
    </citation>
    <scope>NUCLEOTIDE SEQUENCE</scope>
    <source>
        <strain evidence="2">Duluth1</strain>
        <tissue evidence="2">Whole animal</tissue>
    </source>
</reference>
<reference evidence="2" key="2">
    <citation type="submission" date="2020-11" db="EMBL/GenBank/DDBJ databases">
        <authorList>
            <person name="McCartney M.A."/>
            <person name="Auch B."/>
            <person name="Kono T."/>
            <person name="Mallez S."/>
            <person name="Becker A."/>
            <person name="Gohl D.M."/>
            <person name="Silverstein K.A.T."/>
            <person name="Koren S."/>
            <person name="Bechman K.B."/>
            <person name="Herman A."/>
            <person name="Abrahante J.E."/>
            <person name="Garbe J."/>
        </authorList>
    </citation>
    <scope>NUCLEOTIDE SEQUENCE</scope>
    <source>
        <strain evidence="2">Duluth1</strain>
        <tissue evidence="2">Whole animal</tissue>
    </source>
</reference>
<name>A0A9D4KNQ2_DREPO</name>
<evidence type="ECO:0000256" key="1">
    <source>
        <dbReference type="SAM" id="MobiDB-lite"/>
    </source>
</evidence>
<sequence length="53" mass="5786">MDVTGISNEHRLPNAIASTKEKPRSVTSPRSATTTLIACANAAWNHMPPFFVF</sequence>
<evidence type="ECO:0000313" key="2">
    <source>
        <dbReference type="EMBL" id="KAH3843305.1"/>
    </source>
</evidence>
<gene>
    <name evidence="2" type="ORF">DPMN_116819</name>
</gene>
<dbReference type="AlphaFoldDB" id="A0A9D4KNQ2"/>
<organism evidence="2 3">
    <name type="scientific">Dreissena polymorpha</name>
    <name type="common">Zebra mussel</name>
    <name type="synonym">Mytilus polymorpha</name>
    <dbReference type="NCBI Taxonomy" id="45954"/>
    <lineage>
        <taxon>Eukaryota</taxon>
        <taxon>Metazoa</taxon>
        <taxon>Spiralia</taxon>
        <taxon>Lophotrochozoa</taxon>
        <taxon>Mollusca</taxon>
        <taxon>Bivalvia</taxon>
        <taxon>Autobranchia</taxon>
        <taxon>Heteroconchia</taxon>
        <taxon>Euheterodonta</taxon>
        <taxon>Imparidentia</taxon>
        <taxon>Neoheterodontei</taxon>
        <taxon>Myida</taxon>
        <taxon>Dreissenoidea</taxon>
        <taxon>Dreissenidae</taxon>
        <taxon>Dreissena</taxon>
    </lineage>
</organism>
<feature type="region of interest" description="Disordered" evidence="1">
    <location>
        <begin position="1"/>
        <end position="30"/>
    </location>
</feature>
<accession>A0A9D4KNQ2</accession>
<keyword evidence="3" id="KW-1185">Reference proteome</keyword>
<protein>
    <submittedName>
        <fullName evidence="2">Uncharacterized protein</fullName>
    </submittedName>
</protein>
<comment type="caution">
    <text evidence="2">The sequence shown here is derived from an EMBL/GenBank/DDBJ whole genome shotgun (WGS) entry which is preliminary data.</text>
</comment>
<dbReference type="EMBL" id="JAIWYP010000004">
    <property type="protein sequence ID" value="KAH3843305.1"/>
    <property type="molecule type" value="Genomic_DNA"/>
</dbReference>